<accession>A0A2N5PD08</accession>
<dbReference type="InterPro" id="IPR031629">
    <property type="entry name" value="DpaA_N"/>
</dbReference>
<dbReference type="Gene3D" id="3.40.50.720">
    <property type="entry name" value="NAD(P)-binding Rossmann-like Domain"/>
    <property type="match status" value="1"/>
</dbReference>
<evidence type="ECO:0000313" key="5">
    <source>
        <dbReference type="Proteomes" id="UP000234840"/>
    </source>
</evidence>
<dbReference type="AlphaFoldDB" id="A0A2N5PD08"/>
<organism evidence="3 7">
    <name type="scientific">Mediterraneibacter gnavus</name>
    <name type="common">Ruminococcus gnavus</name>
    <dbReference type="NCBI Taxonomy" id="33038"/>
    <lineage>
        <taxon>Bacteria</taxon>
        <taxon>Bacillati</taxon>
        <taxon>Bacillota</taxon>
        <taxon>Clostridia</taxon>
        <taxon>Lachnospirales</taxon>
        <taxon>Lachnospiraceae</taxon>
        <taxon>Mediterraneibacter</taxon>
    </lineage>
</organism>
<gene>
    <name evidence="2" type="ORF">CDL18_11975</name>
    <name evidence="4" type="ORF">CDL20_01150</name>
    <name evidence="3" type="ORF">CDL26_06805</name>
</gene>
<dbReference type="Proteomes" id="UP000234849">
    <property type="component" value="Unassembled WGS sequence"/>
</dbReference>
<feature type="domain" description="Dipicolinate synthase subunit A N-terminal" evidence="1">
    <location>
        <begin position="3"/>
        <end position="114"/>
    </location>
</feature>
<evidence type="ECO:0000313" key="2">
    <source>
        <dbReference type="EMBL" id="PLT53510.1"/>
    </source>
</evidence>
<evidence type="ECO:0000313" key="4">
    <source>
        <dbReference type="EMBL" id="PLT89039.1"/>
    </source>
</evidence>
<dbReference type="SUPFAM" id="SSF51735">
    <property type="entry name" value="NAD(P)-binding Rossmann-fold domains"/>
    <property type="match status" value="1"/>
</dbReference>
<evidence type="ECO:0000313" key="3">
    <source>
        <dbReference type="EMBL" id="PLT73024.1"/>
    </source>
</evidence>
<dbReference type="EMBL" id="NIHW01000002">
    <property type="protein sequence ID" value="PLT89039.1"/>
    <property type="molecule type" value="Genomic_DNA"/>
</dbReference>
<dbReference type="EMBL" id="NIHM01000018">
    <property type="protein sequence ID" value="PLT53510.1"/>
    <property type="molecule type" value="Genomic_DNA"/>
</dbReference>
<protein>
    <recommendedName>
        <fullName evidence="1">Dipicolinate synthase subunit A N-terminal domain-containing protein</fullName>
    </recommendedName>
</protein>
<dbReference type="Pfam" id="PF16924">
    <property type="entry name" value="DpaA_N"/>
    <property type="match status" value="1"/>
</dbReference>
<evidence type="ECO:0000313" key="7">
    <source>
        <dbReference type="Proteomes" id="UP000234891"/>
    </source>
</evidence>
<evidence type="ECO:0000313" key="6">
    <source>
        <dbReference type="Proteomes" id="UP000234849"/>
    </source>
</evidence>
<dbReference type="InterPro" id="IPR036291">
    <property type="entry name" value="NAD(P)-bd_dom_sf"/>
</dbReference>
<reference evidence="5 6" key="1">
    <citation type="journal article" date="2017" name="Genome Med.">
        <title>A novel Ruminococcus gnavus clade enriched in inflammatory bowel disease patients.</title>
        <authorList>
            <person name="Hall A.B."/>
            <person name="Yassour M."/>
            <person name="Sauk J."/>
            <person name="Garner A."/>
            <person name="Jiang X."/>
            <person name="Arthur T."/>
            <person name="Lagoudas G.K."/>
            <person name="Vatanen T."/>
            <person name="Fornelos N."/>
            <person name="Wilson R."/>
            <person name="Bertha M."/>
            <person name="Cohen M."/>
            <person name="Garber J."/>
            <person name="Khalili H."/>
            <person name="Gevers D."/>
            <person name="Ananthakrishnan A.N."/>
            <person name="Kugathasan S."/>
            <person name="Lander E.S."/>
            <person name="Blainey P."/>
            <person name="Vlamakis H."/>
            <person name="Xavier R.J."/>
            <person name="Huttenhower C."/>
        </authorList>
    </citation>
    <scope>NUCLEOTIDE SEQUENCE [LARGE SCALE GENOMIC DNA]</scope>
    <source>
        <strain evidence="2 6">RJX1118</strain>
        <strain evidence="3 7">RJX1124</strain>
        <strain evidence="4 5">RJX1128</strain>
    </source>
</reference>
<dbReference type="EMBL" id="NIHS01000009">
    <property type="protein sequence ID" value="PLT73024.1"/>
    <property type="molecule type" value="Genomic_DNA"/>
</dbReference>
<evidence type="ECO:0000259" key="1">
    <source>
        <dbReference type="Pfam" id="PF16924"/>
    </source>
</evidence>
<proteinExistence type="predicted"/>
<dbReference type="RefSeq" id="WP_101870503.1">
    <property type="nucleotide sequence ID" value="NZ_CAXSWW010000006.1"/>
</dbReference>
<sequence>MEKIGIIGGDQRQIYVKQFLEEHGWQTETAFFPDGTRQEETTERLREIFENCRFVILPVPVLRKGKLNTGAEYKPDAEQLMEYVKHGQCIFGGCFSKELKNRILCRGGESYDLMQLERIVRENAAATAEGAVAEAVQNSPVTLRGSLCILTGYGRCGSAIHQCLKNWGCTIVVYDRDENACERAKEAGAKICEYKDLSKVLKKAAFLFNTAPSAVWTERLLEGVPQEVCILELASMPGGIDRDAADRLGIHINVLPGLPGRFAPCTSGRLLGEEILKEIERIIKRECKS</sequence>
<dbReference type="Proteomes" id="UP000234840">
    <property type="component" value="Unassembled WGS sequence"/>
</dbReference>
<comment type="caution">
    <text evidence="3">The sequence shown here is derived from an EMBL/GenBank/DDBJ whole genome shotgun (WGS) entry which is preliminary data.</text>
</comment>
<dbReference type="Proteomes" id="UP000234891">
    <property type="component" value="Unassembled WGS sequence"/>
</dbReference>
<name>A0A2N5PD08_MEDGN</name>